<dbReference type="OrthoDB" id="672554at2"/>
<accession>A0A2P8D8G0</accession>
<sequence length="169" mass="18770">MRQEHTVTNQDDCMDDTAPSSAFAYLKSLPANYDNPVLDSYKRSRDSKIIDHQIAEDFTRSFRTPSQSFFIPVSWSMTKAALINLLGITAHEGFDEVNGVRFYAGINDDRQLTLVAVTTKAGDGCSDDLTYAESYPYYDYAKPCPTDCSNRGNLKVQNGLAAMVEVGVK</sequence>
<proteinExistence type="predicted"/>
<gene>
    <name evidence="1" type="ORF">B0I18_102459</name>
</gene>
<protein>
    <submittedName>
        <fullName evidence="1">Uncharacterized protein</fullName>
    </submittedName>
</protein>
<organism evidence="1 2">
    <name type="scientific">Taibaiella chishuiensis</name>
    <dbReference type="NCBI Taxonomy" id="1434707"/>
    <lineage>
        <taxon>Bacteria</taxon>
        <taxon>Pseudomonadati</taxon>
        <taxon>Bacteroidota</taxon>
        <taxon>Chitinophagia</taxon>
        <taxon>Chitinophagales</taxon>
        <taxon>Chitinophagaceae</taxon>
        <taxon>Taibaiella</taxon>
    </lineage>
</organism>
<reference evidence="1 2" key="1">
    <citation type="submission" date="2018-03" db="EMBL/GenBank/DDBJ databases">
        <title>Genomic Encyclopedia of Type Strains, Phase III (KMG-III): the genomes of soil and plant-associated and newly described type strains.</title>
        <authorList>
            <person name="Whitman W."/>
        </authorList>
    </citation>
    <scope>NUCLEOTIDE SEQUENCE [LARGE SCALE GENOMIC DNA]</scope>
    <source>
        <strain evidence="1 2">CGMCC 1.12700</strain>
    </source>
</reference>
<evidence type="ECO:0000313" key="2">
    <source>
        <dbReference type="Proteomes" id="UP000240572"/>
    </source>
</evidence>
<dbReference type="RefSeq" id="WP_106522483.1">
    <property type="nucleotide sequence ID" value="NZ_PYGD01000002.1"/>
</dbReference>
<dbReference type="Proteomes" id="UP000240572">
    <property type="component" value="Unassembled WGS sequence"/>
</dbReference>
<comment type="caution">
    <text evidence="1">The sequence shown here is derived from an EMBL/GenBank/DDBJ whole genome shotgun (WGS) entry which is preliminary data.</text>
</comment>
<dbReference type="AlphaFoldDB" id="A0A2P8D8G0"/>
<name>A0A2P8D8G0_9BACT</name>
<evidence type="ECO:0000313" key="1">
    <source>
        <dbReference type="EMBL" id="PSK93489.1"/>
    </source>
</evidence>
<dbReference type="EMBL" id="PYGD01000002">
    <property type="protein sequence ID" value="PSK93489.1"/>
    <property type="molecule type" value="Genomic_DNA"/>
</dbReference>
<keyword evidence="2" id="KW-1185">Reference proteome</keyword>